<evidence type="ECO:0000313" key="3">
    <source>
        <dbReference type="Proteomes" id="UP000594262"/>
    </source>
</evidence>
<organism evidence="2 3">
    <name type="scientific">Clytia hemisphaerica</name>
    <dbReference type="NCBI Taxonomy" id="252671"/>
    <lineage>
        <taxon>Eukaryota</taxon>
        <taxon>Metazoa</taxon>
        <taxon>Cnidaria</taxon>
        <taxon>Hydrozoa</taxon>
        <taxon>Hydroidolina</taxon>
        <taxon>Leptothecata</taxon>
        <taxon>Obeliida</taxon>
        <taxon>Clytiidae</taxon>
        <taxon>Clytia</taxon>
    </lineage>
</organism>
<dbReference type="AlphaFoldDB" id="A0A7M5XCX5"/>
<accession>A0A7M5XCX5</accession>
<evidence type="ECO:0000313" key="2">
    <source>
        <dbReference type="EnsemblMetazoa" id="CLYHEMP021215.1"/>
    </source>
</evidence>
<dbReference type="RefSeq" id="XP_066934277.1">
    <property type="nucleotide sequence ID" value="XM_067078176.1"/>
</dbReference>
<feature type="domain" description="Ubiquitin-like" evidence="1">
    <location>
        <begin position="123"/>
        <end position="203"/>
    </location>
</feature>
<protein>
    <recommendedName>
        <fullName evidence="1">Ubiquitin-like domain-containing protein</fullName>
    </recommendedName>
</protein>
<name>A0A7M5XCX5_9CNID</name>
<dbReference type="PROSITE" id="PS50053">
    <property type="entry name" value="UBIQUITIN_2"/>
    <property type="match status" value="1"/>
</dbReference>
<evidence type="ECO:0000259" key="1">
    <source>
        <dbReference type="PROSITE" id="PS50053"/>
    </source>
</evidence>
<keyword evidence="3" id="KW-1185">Reference proteome</keyword>
<dbReference type="InterPro" id="IPR000626">
    <property type="entry name" value="Ubiquitin-like_dom"/>
</dbReference>
<proteinExistence type="predicted"/>
<dbReference type="EnsemblMetazoa" id="CLYHEMT021215.1">
    <property type="protein sequence ID" value="CLYHEMP021215.1"/>
    <property type="gene ID" value="CLYHEMG021215"/>
</dbReference>
<dbReference type="Proteomes" id="UP000594262">
    <property type="component" value="Unplaced"/>
</dbReference>
<reference evidence="2" key="1">
    <citation type="submission" date="2021-01" db="UniProtKB">
        <authorList>
            <consortium name="EnsemblMetazoa"/>
        </authorList>
    </citation>
    <scope>IDENTIFICATION</scope>
</reference>
<sequence length="380" mass="44133">MVCQNQSNLEAPENNIKINVFLLNQKIDCISVNDVIHSAFPGTSLSKLKAILSERHVVPEDLIVLFVKTETSMRRCTGAYIEDLFFDETTGTYCREINLEFILHSFHPLMEGLCERHHIPYLKNIRLKTLTGEILIPVTVSSKRNTSKNTPARDMRFVKDLIGYLSENLNIPPWNQRLFLQHRLLRDLNKSLVELYLEQQKQVQSEELVLCLAIKPPESVRITLQIPFAEDHRHTEINILETARIVDLKEHVRNTTGTPSDQLDVFNNMDDLNQTQMLEDQKSIWQNDVANFRIEKLVNVCIKELNDGQDFHIFQKQYTILNYDTETVRRLKRRTQTEAGLQDKNLALDIEMTVSENTLLKNVNETICFRLADKEICRIS</sequence>
<dbReference type="GeneID" id="136821956"/>